<name>A0A1G9RKU0_ALLAB</name>
<accession>A0A1G9RKU0</accession>
<dbReference type="Gene3D" id="3.30.530.20">
    <property type="match status" value="1"/>
</dbReference>
<dbReference type="InterPro" id="IPR023393">
    <property type="entry name" value="START-like_dom_sf"/>
</dbReference>
<evidence type="ECO:0000313" key="1">
    <source>
        <dbReference type="EMBL" id="SDM23838.1"/>
    </source>
</evidence>
<dbReference type="eggNOG" id="COG3832">
    <property type="taxonomic scope" value="Bacteria"/>
</dbReference>
<dbReference type="AlphaFoldDB" id="A0A1G9RKU0"/>
<sequence length="140" mass="15177">MRIAASAEDVFAVLADGWSYAGWVVGASHIREVDPGWPAEGTRIHHSVGPWPLHVQDVTRVLHVVPGRLIDLEARMWPVGSARVRLTLTPAGPGATDVLMEEEITQGPGRMIPTAVQAVLLKPRNTEALRRLGDIARGRA</sequence>
<organism evidence="1 2">
    <name type="scientific">Allokutzneria albata</name>
    <name type="common">Kibdelosporangium albatum</name>
    <dbReference type="NCBI Taxonomy" id="211114"/>
    <lineage>
        <taxon>Bacteria</taxon>
        <taxon>Bacillati</taxon>
        <taxon>Actinomycetota</taxon>
        <taxon>Actinomycetes</taxon>
        <taxon>Pseudonocardiales</taxon>
        <taxon>Pseudonocardiaceae</taxon>
        <taxon>Allokutzneria</taxon>
    </lineage>
</organism>
<dbReference type="InterPro" id="IPR019587">
    <property type="entry name" value="Polyketide_cyclase/dehydratase"/>
</dbReference>
<protein>
    <submittedName>
        <fullName evidence="1">Polyketide cyclase / dehydrase and lipid transport</fullName>
    </submittedName>
</protein>
<dbReference type="STRING" id="211114.SAMN04489726_0527"/>
<dbReference type="Pfam" id="PF10604">
    <property type="entry name" value="Polyketide_cyc2"/>
    <property type="match status" value="1"/>
</dbReference>
<dbReference type="SUPFAM" id="SSF55961">
    <property type="entry name" value="Bet v1-like"/>
    <property type="match status" value="1"/>
</dbReference>
<dbReference type="EMBL" id="LT629701">
    <property type="protein sequence ID" value="SDM23838.1"/>
    <property type="molecule type" value="Genomic_DNA"/>
</dbReference>
<proteinExistence type="predicted"/>
<dbReference type="CDD" id="cd07812">
    <property type="entry name" value="SRPBCC"/>
    <property type="match status" value="1"/>
</dbReference>
<keyword evidence="2" id="KW-1185">Reference proteome</keyword>
<gene>
    <name evidence="1" type="ORF">SAMN04489726_0527</name>
</gene>
<evidence type="ECO:0000313" key="2">
    <source>
        <dbReference type="Proteomes" id="UP000183376"/>
    </source>
</evidence>
<reference evidence="1 2" key="1">
    <citation type="submission" date="2016-10" db="EMBL/GenBank/DDBJ databases">
        <authorList>
            <person name="de Groot N.N."/>
        </authorList>
    </citation>
    <scope>NUCLEOTIDE SEQUENCE [LARGE SCALE GENOMIC DNA]</scope>
    <source>
        <strain evidence="1 2">DSM 44149</strain>
    </source>
</reference>
<dbReference type="Proteomes" id="UP000183376">
    <property type="component" value="Chromosome I"/>
</dbReference>